<organism evidence="1 2">
    <name type="scientific">Puccinia striiformis</name>
    <dbReference type="NCBI Taxonomy" id="27350"/>
    <lineage>
        <taxon>Eukaryota</taxon>
        <taxon>Fungi</taxon>
        <taxon>Dikarya</taxon>
        <taxon>Basidiomycota</taxon>
        <taxon>Pucciniomycotina</taxon>
        <taxon>Pucciniomycetes</taxon>
        <taxon>Pucciniales</taxon>
        <taxon>Pucciniaceae</taxon>
        <taxon>Puccinia</taxon>
    </lineage>
</organism>
<gene>
    <name evidence="1" type="ORF">PSTT_05135</name>
</gene>
<protein>
    <submittedName>
        <fullName evidence="1">Uncharacterized protein</fullName>
    </submittedName>
</protein>
<dbReference type="VEuPathDB" id="FungiDB:PSTT_05135"/>
<sequence>ARHCWAQVHGKDNISSSCLSKTHEGNPHIVHGLGGRIAEEMAKNGFGTRTTLRCTPLQLSDPRSTAIQTLVWSVYRLVNGQPMLFPTNARDAILVAWVHLQVKCVQTLSNSKIVGQPHGDCLGFDWHAPVEFAIQSEDVNGMLIDASYNGQHEESFELGIVHCLNKEPTNSKIVTTRQLQCHQMLVSTRIQLYMSNPALTQRPRISSWFLLLTTSMNRLIFQSSATQVAIPTIWHRVK</sequence>
<feature type="non-terminal residue" evidence="1">
    <location>
        <position position="1"/>
    </location>
</feature>
<reference evidence="1" key="1">
    <citation type="submission" date="2017-12" db="EMBL/GenBank/DDBJ databases">
        <title>Gene loss provides genomic basis for host adaptation in cereal stripe rust fungi.</title>
        <authorList>
            <person name="Xia C."/>
        </authorList>
    </citation>
    <scope>NUCLEOTIDE SEQUENCE [LARGE SCALE GENOMIC DNA]</scope>
    <source>
        <strain evidence="1">93-210</strain>
    </source>
</reference>
<dbReference type="EMBL" id="PKSL01000037">
    <property type="protein sequence ID" value="POW11577.1"/>
    <property type="molecule type" value="Genomic_DNA"/>
</dbReference>
<accession>A0A2S4VPV6</accession>
<evidence type="ECO:0000313" key="1">
    <source>
        <dbReference type="EMBL" id="POW11577.1"/>
    </source>
</evidence>
<dbReference type="AlphaFoldDB" id="A0A2S4VPV6"/>
<feature type="non-terminal residue" evidence="1">
    <location>
        <position position="238"/>
    </location>
</feature>
<name>A0A2S4VPV6_9BASI</name>
<dbReference type="Proteomes" id="UP000239156">
    <property type="component" value="Unassembled WGS sequence"/>
</dbReference>
<keyword evidence="2" id="KW-1185">Reference proteome</keyword>
<dbReference type="VEuPathDB" id="FungiDB:PSHT_14302"/>
<evidence type="ECO:0000313" key="2">
    <source>
        <dbReference type="Proteomes" id="UP000239156"/>
    </source>
</evidence>
<comment type="caution">
    <text evidence="1">The sequence shown here is derived from an EMBL/GenBank/DDBJ whole genome shotgun (WGS) entry which is preliminary data.</text>
</comment>
<proteinExistence type="predicted"/>